<gene>
    <name evidence="2" type="ORF">FGIG_02646</name>
</gene>
<feature type="chain" id="PRO_5021443159" evidence="1">
    <location>
        <begin position="19"/>
        <end position="138"/>
    </location>
</feature>
<name>A0A504Y6G6_FASGI</name>
<dbReference type="AlphaFoldDB" id="A0A504Y6G6"/>
<dbReference type="Proteomes" id="UP000316759">
    <property type="component" value="Unassembled WGS sequence"/>
</dbReference>
<evidence type="ECO:0000313" key="2">
    <source>
        <dbReference type="EMBL" id="TPP55729.1"/>
    </source>
</evidence>
<reference evidence="2 3" key="1">
    <citation type="submission" date="2019-04" db="EMBL/GenBank/DDBJ databases">
        <title>Annotation for the trematode Fasciola gigantica.</title>
        <authorList>
            <person name="Choi Y.-J."/>
        </authorList>
    </citation>
    <scope>NUCLEOTIDE SEQUENCE [LARGE SCALE GENOMIC DNA]</scope>
    <source>
        <strain evidence="2">Uganda_cow_1</strain>
    </source>
</reference>
<evidence type="ECO:0000313" key="3">
    <source>
        <dbReference type="Proteomes" id="UP000316759"/>
    </source>
</evidence>
<organism evidence="2 3">
    <name type="scientific">Fasciola gigantica</name>
    <name type="common">Giant liver fluke</name>
    <dbReference type="NCBI Taxonomy" id="46835"/>
    <lineage>
        <taxon>Eukaryota</taxon>
        <taxon>Metazoa</taxon>
        <taxon>Spiralia</taxon>
        <taxon>Lophotrochozoa</taxon>
        <taxon>Platyhelminthes</taxon>
        <taxon>Trematoda</taxon>
        <taxon>Digenea</taxon>
        <taxon>Plagiorchiida</taxon>
        <taxon>Echinostomata</taxon>
        <taxon>Echinostomatoidea</taxon>
        <taxon>Fasciolidae</taxon>
        <taxon>Fasciola</taxon>
    </lineage>
</organism>
<evidence type="ECO:0000256" key="1">
    <source>
        <dbReference type="SAM" id="SignalP"/>
    </source>
</evidence>
<sequence length="138" mass="15974">MFLRYVLCFVLCATIIKADTPVQKLLESFRGLIDRLLALSSPLLDNSDSILGYQQTLKQKYANLKLIATNPSSDNELFDAEFALGLVFGICKHWKSQIARNQEPEANVLKGRLNRFREDAIHLQEKMRQFRRFKMIPQ</sequence>
<accession>A0A504Y6G6</accession>
<dbReference type="EMBL" id="SUNJ01015449">
    <property type="protein sequence ID" value="TPP55729.1"/>
    <property type="molecule type" value="Genomic_DNA"/>
</dbReference>
<proteinExistence type="predicted"/>
<feature type="signal peptide" evidence="1">
    <location>
        <begin position="1"/>
        <end position="18"/>
    </location>
</feature>
<comment type="caution">
    <text evidence="2">The sequence shown here is derived from an EMBL/GenBank/DDBJ whole genome shotgun (WGS) entry which is preliminary data.</text>
</comment>
<keyword evidence="3" id="KW-1185">Reference proteome</keyword>
<keyword evidence="1" id="KW-0732">Signal</keyword>
<protein>
    <submittedName>
        <fullName evidence="2">Uncharacterized protein</fullName>
    </submittedName>
</protein>